<dbReference type="AlphaFoldDB" id="A0AA88A380"/>
<proteinExistence type="predicted"/>
<comment type="caution">
    <text evidence="2">The sequence shown here is derived from an EMBL/GenBank/DDBJ whole genome shotgun (WGS) entry which is preliminary data.</text>
</comment>
<dbReference type="Proteomes" id="UP001187192">
    <property type="component" value="Unassembled WGS sequence"/>
</dbReference>
<organism evidence="2 3">
    <name type="scientific">Ficus carica</name>
    <name type="common">Common fig</name>
    <dbReference type="NCBI Taxonomy" id="3494"/>
    <lineage>
        <taxon>Eukaryota</taxon>
        <taxon>Viridiplantae</taxon>
        <taxon>Streptophyta</taxon>
        <taxon>Embryophyta</taxon>
        <taxon>Tracheophyta</taxon>
        <taxon>Spermatophyta</taxon>
        <taxon>Magnoliopsida</taxon>
        <taxon>eudicotyledons</taxon>
        <taxon>Gunneridae</taxon>
        <taxon>Pentapetalae</taxon>
        <taxon>rosids</taxon>
        <taxon>fabids</taxon>
        <taxon>Rosales</taxon>
        <taxon>Moraceae</taxon>
        <taxon>Ficeae</taxon>
        <taxon>Ficus</taxon>
    </lineage>
</organism>
<reference evidence="2" key="1">
    <citation type="submission" date="2023-07" db="EMBL/GenBank/DDBJ databases">
        <title>draft genome sequence of fig (Ficus carica).</title>
        <authorList>
            <person name="Takahashi T."/>
            <person name="Nishimura K."/>
        </authorList>
    </citation>
    <scope>NUCLEOTIDE SEQUENCE</scope>
</reference>
<evidence type="ECO:0000313" key="3">
    <source>
        <dbReference type="Proteomes" id="UP001187192"/>
    </source>
</evidence>
<protein>
    <submittedName>
        <fullName evidence="2">Uncharacterized protein</fullName>
    </submittedName>
</protein>
<dbReference type="EMBL" id="BTGU01002056">
    <property type="protein sequence ID" value="GMN33381.1"/>
    <property type="molecule type" value="Genomic_DNA"/>
</dbReference>
<feature type="transmembrane region" description="Helical" evidence="1">
    <location>
        <begin position="85"/>
        <end position="104"/>
    </location>
</feature>
<name>A0AA88A380_FICCA</name>
<keyword evidence="1" id="KW-0472">Membrane</keyword>
<keyword evidence="1" id="KW-0812">Transmembrane</keyword>
<keyword evidence="1" id="KW-1133">Transmembrane helix</keyword>
<accession>A0AA88A380</accession>
<evidence type="ECO:0000313" key="2">
    <source>
        <dbReference type="EMBL" id="GMN33381.1"/>
    </source>
</evidence>
<feature type="transmembrane region" description="Helical" evidence="1">
    <location>
        <begin position="53"/>
        <end position="73"/>
    </location>
</feature>
<evidence type="ECO:0000256" key="1">
    <source>
        <dbReference type="SAM" id="Phobius"/>
    </source>
</evidence>
<gene>
    <name evidence="2" type="ORF">TIFTF001_041886</name>
</gene>
<sequence length="118" mass="13068">MSAKSHTNTVLLPQKLILWGSIVATLVLVQLPYEKVDGKPVPTILFKNNPSLFVVYILSLNFSVFGSFTTISLQERYPRLGRCCLFLAVVSMAIGIAILAWLSVPSPFNLVAVQLRVY</sequence>
<keyword evidence="3" id="KW-1185">Reference proteome</keyword>
<feature type="transmembrane region" description="Helical" evidence="1">
    <location>
        <begin position="16"/>
        <end position="33"/>
    </location>
</feature>